<keyword evidence="10" id="KW-1015">Disulfide bond</keyword>
<dbReference type="GO" id="GO:0008270">
    <property type="term" value="F:zinc ion binding"/>
    <property type="evidence" value="ECO:0007669"/>
    <property type="project" value="InterPro"/>
</dbReference>
<keyword evidence="15" id="KW-1185">Reference proteome</keyword>
<dbReference type="AlphaFoldDB" id="A0A182M0I6"/>
<dbReference type="Proteomes" id="UP000075883">
    <property type="component" value="Unassembled WGS sequence"/>
</dbReference>
<evidence type="ECO:0000256" key="4">
    <source>
        <dbReference type="ARBA" id="ARBA00022670"/>
    </source>
</evidence>
<protein>
    <recommendedName>
        <fullName evidence="13">Peptidase M14 domain-containing protein</fullName>
    </recommendedName>
</protein>
<evidence type="ECO:0000256" key="11">
    <source>
        <dbReference type="PROSITE-ProRule" id="PRU01379"/>
    </source>
</evidence>
<dbReference type="EMBL" id="AXCM01004272">
    <property type="status" value="NOT_ANNOTATED_CDS"/>
    <property type="molecule type" value="Genomic_DNA"/>
</dbReference>
<evidence type="ECO:0000256" key="5">
    <source>
        <dbReference type="ARBA" id="ARBA00022723"/>
    </source>
</evidence>
<reference evidence="14" key="2">
    <citation type="submission" date="2020-05" db="UniProtKB">
        <authorList>
            <consortium name="EnsemblMetazoa"/>
        </authorList>
    </citation>
    <scope>IDENTIFICATION</scope>
    <source>
        <strain evidence="14">A-37</strain>
    </source>
</reference>
<evidence type="ECO:0000256" key="10">
    <source>
        <dbReference type="ARBA" id="ARBA00023157"/>
    </source>
</evidence>
<dbReference type="GO" id="GO:0004181">
    <property type="term" value="F:metallocarboxypeptidase activity"/>
    <property type="evidence" value="ECO:0007669"/>
    <property type="project" value="InterPro"/>
</dbReference>
<dbReference type="SUPFAM" id="SSF54897">
    <property type="entry name" value="Protease propeptides/inhibitors"/>
    <property type="match status" value="1"/>
</dbReference>
<keyword evidence="8" id="KW-0862">Zinc</keyword>
<dbReference type="Gene3D" id="3.40.630.10">
    <property type="entry name" value="Zn peptidases"/>
    <property type="match status" value="1"/>
</dbReference>
<evidence type="ECO:0000256" key="3">
    <source>
        <dbReference type="ARBA" id="ARBA00022645"/>
    </source>
</evidence>
<dbReference type="PANTHER" id="PTHR11705:SF140">
    <property type="entry name" value="FI02848P-RELATED"/>
    <property type="match status" value="1"/>
</dbReference>
<feature type="region of interest" description="Disordered" evidence="12">
    <location>
        <begin position="145"/>
        <end position="164"/>
    </location>
</feature>
<keyword evidence="9" id="KW-0482">Metalloprotease</keyword>
<comment type="cofactor">
    <cofactor evidence="1">
        <name>Zn(2+)</name>
        <dbReference type="ChEBI" id="CHEBI:29105"/>
    </cofactor>
</comment>
<comment type="similarity">
    <text evidence="2 11">Belongs to the peptidase M14 family.</text>
</comment>
<dbReference type="VEuPathDB" id="VectorBase:ACUA006493"/>
<name>A0A182M0I6_9DIPT</name>
<dbReference type="SUPFAM" id="SSF53187">
    <property type="entry name" value="Zn-dependent exopeptidases"/>
    <property type="match status" value="1"/>
</dbReference>
<sequence length="417" mass="46748">MSRADGTTSVRSAINPGSYKLYSVEQNSQQQVDVLRDLQQTVDDLDFWKLDRLVGSDARILVPPTQQQAFQLLLDTQQLRHREIIPDFDSVQDEHLYSAKQSLRSKRLPLTKYLRYNEMVDYINNLARKYSDLMTVSEIGKSHEGRPIPSVTIRSPSSYGSRAARNNSQPVVFVDAGIHAREWAAPAEAMYLISELVENAAQHKDLLEGLTWVIVPIVNPDGYEYSHERERLWRKTRRPAGRNCYGIDGNRNYDFHWAEVGASAAPCAETYHGEHSFSEPETRAIRDELLRLKGRCKFYLSLHTYGEYLLYPWGWTDALPVGWEKIDAVAQVGARAIHDATGTTYTVGSSTNVLYAAAGGSDDYAFAVADVPIAITMELPGGGSAGFNPPPSRIEEIVKETFVGIRAMALEVAKNYN</sequence>
<feature type="compositionally biased region" description="Polar residues" evidence="12">
    <location>
        <begin position="152"/>
        <end position="164"/>
    </location>
</feature>
<evidence type="ECO:0000256" key="9">
    <source>
        <dbReference type="ARBA" id="ARBA00023049"/>
    </source>
</evidence>
<feature type="domain" description="Peptidase M14" evidence="13">
    <location>
        <begin position="112"/>
        <end position="412"/>
    </location>
</feature>
<evidence type="ECO:0000256" key="8">
    <source>
        <dbReference type="ARBA" id="ARBA00022833"/>
    </source>
</evidence>
<dbReference type="InterPro" id="IPR036990">
    <property type="entry name" value="M14A-like_propep"/>
</dbReference>
<dbReference type="GO" id="GO:0005615">
    <property type="term" value="C:extracellular space"/>
    <property type="evidence" value="ECO:0007669"/>
    <property type="project" value="TreeGrafter"/>
</dbReference>
<proteinExistence type="inferred from homology"/>
<evidence type="ECO:0000256" key="6">
    <source>
        <dbReference type="ARBA" id="ARBA00022729"/>
    </source>
</evidence>
<evidence type="ECO:0000256" key="2">
    <source>
        <dbReference type="ARBA" id="ARBA00005988"/>
    </source>
</evidence>
<dbReference type="STRING" id="139723.A0A182M0I6"/>
<dbReference type="EnsemblMetazoa" id="ACUA006493-RA">
    <property type="protein sequence ID" value="ACUA006493-PA"/>
    <property type="gene ID" value="ACUA006493"/>
</dbReference>
<evidence type="ECO:0000256" key="12">
    <source>
        <dbReference type="SAM" id="MobiDB-lite"/>
    </source>
</evidence>
<keyword evidence="6" id="KW-0732">Signal</keyword>
<dbReference type="GO" id="GO:0006508">
    <property type="term" value="P:proteolysis"/>
    <property type="evidence" value="ECO:0007669"/>
    <property type="project" value="UniProtKB-KW"/>
</dbReference>
<dbReference type="Pfam" id="PF02244">
    <property type="entry name" value="Propep_M14"/>
    <property type="match status" value="1"/>
</dbReference>
<dbReference type="FunFam" id="3.40.630.10:FF:000084">
    <property type="entry name" value="Carboxypeptidase B2"/>
    <property type="match status" value="1"/>
</dbReference>
<evidence type="ECO:0000259" key="13">
    <source>
        <dbReference type="PROSITE" id="PS52035"/>
    </source>
</evidence>
<dbReference type="PROSITE" id="PS52035">
    <property type="entry name" value="PEPTIDASE_M14"/>
    <property type="match status" value="1"/>
</dbReference>
<dbReference type="SMART" id="SM00631">
    <property type="entry name" value="Zn_pept"/>
    <property type="match status" value="1"/>
</dbReference>
<dbReference type="InterPro" id="IPR003146">
    <property type="entry name" value="M14A_act_pep"/>
</dbReference>
<reference evidence="15" key="1">
    <citation type="submission" date="2013-09" db="EMBL/GenBank/DDBJ databases">
        <title>The Genome Sequence of Anopheles culicifacies species A.</title>
        <authorList>
            <consortium name="The Broad Institute Genomics Platform"/>
            <person name="Neafsey D.E."/>
            <person name="Besansky N."/>
            <person name="Howell P."/>
            <person name="Walton C."/>
            <person name="Young S.K."/>
            <person name="Zeng Q."/>
            <person name="Gargeya S."/>
            <person name="Fitzgerald M."/>
            <person name="Haas B."/>
            <person name="Abouelleil A."/>
            <person name="Allen A.W."/>
            <person name="Alvarado L."/>
            <person name="Arachchi H.M."/>
            <person name="Berlin A.M."/>
            <person name="Chapman S.B."/>
            <person name="Gainer-Dewar J."/>
            <person name="Goldberg J."/>
            <person name="Griggs A."/>
            <person name="Gujja S."/>
            <person name="Hansen M."/>
            <person name="Howarth C."/>
            <person name="Imamovic A."/>
            <person name="Ireland A."/>
            <person name="Larimer J."/>
            <person name="McCowan C."/>
            <person name="Murphy C."/>
            <person name="Pearson M."/>
            <person name="Poon T.W."/>
            <person name="Priest M."/>
            <person name="Roberts A."/>
            <person name="Saif S."/>
            <person name="Shea T."/>
            <person name="Sisk P."/>
            <person name="Sykes S."/>
            <person name="Wortman J."/>
            <person name="Nusbaum C."/>
            <person name="Birren B."/>
        </authorList>
    </citation>
    <scope>NUCLEOTIDE SEQUENCE [LARGE SCALE GENOMIC DNA]</scope>
    <source>
        <strain evidence="15">A-37</strain>
    </source>
</reference>
<evidence type="ECO:0000313" key="15">
    <source>
        <dbReference type="Proteomes" id="UP000075883"/>
    </source>
</evidence>
<dbReference type="Pfam" id="PF00246">
    <property type="entry name" value="Peptidase_M14"/>
    <property type="match status" value="1"/>
</dbReference>
<dbReference type="Gene3D" id="3.30.70.340">
    <property type="entry name" value="Metallocarboxypeptidase-like"/>
    <property type="match status" value="1"/>
</dbReference>
<keyword evidence="3" id="KW-0121">Carboxypeptidase</keyword>
<evidence type="ECO:0000256" key="7">
    <source>
        <dbReference type="ARBA" id="ARBA00022801"/>
    </source>
</evidence>
<accession>A0A182M0I6</accession>
<dbReference type="CDD" id="cd03860">
    <property type="entry name" value="M14_CP_A-B_like"/>
    <property type="match status" value="1"/>
</dbReference>
<evidence type="ECO:0000256" key="1">
    <source>
        <dbReference type="ARBA" id="ARBA00001947"/>
    </source>
</evidence>
<dbReference type="PANTHER" id="PTHR11705">
    <property type="entry name" value="PROTEASE FAMILY M14 CARBOXYPEPTIDASE A,B"/>
    <property type="match status" value="1"/>
</dbReference>
<dbReference type="PRINTS" id="PR00765">
    <property type="entry name" value="CRBOXYPTASEA"/>
</dbReference>
<organism evidence="14 15">
    <name type="scientific">Anopheles culicifacies</name>
    <dbReference type="NCBI Taxonomy" id="139723"/>
    <lineage>
        <taxon>Eukaryota</taxon>
        <taxon>Metazoa</taxon>
        <taxon>Ecdysozoa</taxon>
        <taxon>Arthropoda</taxon>
        <taxon>Hexapoda</taxon>
        <taxon>Insecta</taxon>
        <taxon>Pterygota</taxon>
        <taxon>Neoptera</taxon>
        <taxon>Endopterygota</taxon>
        <taxon>Diptera</taxon>
        <taxon>Nematocera</taxon>
        <taxon>Culicoidea</taxon>
        <taxon>Culicidae</taxon>
        <taxon>Anophelinae</taxon>
        <taxon>Anopheles</taxon>
        <taxon>culicifacies species complex</taxon>
    </lineage>
</organism>
<keyword evidence="7" id="KW-0378">Hydrolase</keyword>
<dbReference type="InterPro" id="IPR000834">
    <property type="entry name" value="Peptidase_M14"/>
</dbReference>
<evidence type="ECO:0000313" key="14">
    <source>
        <dbReference type="EnsemblMetazoa" id="ACUA006493-PA"/>
    </source>
</evidence>
<keyword evidence="4" id="KW-0645">Protease</keyword>
<keyword evidence="5" id="KW-0479">Metal-binding</keyword>
<feature type="active site" description="Proton donor/acceptor" evidence="11">
    <location>
        <position position="378"/>
    </location>
</feature>